<dbReference type="GO" id="GO:0000428">
    <property type="term" value="C:DNA-directed RNA polymerase complex"/>
    <property type="evidence" value="ECO:0007669"/>
    <property type="project" value="UniProtKB-KW"/>
</dbReference>
<organism evidence="7 8">
    <name type="scientific">Olea europaea subsp. europaea</name>
    <dbReference type="NCBI Taxonomy" id="158383"/>
    <lineage>
        <taxon>Eukaryota</taxon>
        <taxon>Viridiplantae</taxon>
        <taxon>Streptophyta</taxon>
        <taxon>Embryophyta</taxon>
        <taxon>Tracheophyta</taxon>
        <taxon>Spermatophyta</taxon>
        <taxon>Magnoliopsida</taxon>
        <taxon>eudicotyledons</taxon>
        <taxon>Gunneridae</taxon>
        <taxon>Pentapetalae</taxon>
        <taxon>asterids</taxon>
        <taxon>lamiids</taxon>
        <taxon>Lamiales</taxon>
        <taxon>Oleaceae</taxon>
        <taxon>Oleeae</taxon>
        <taxon>Olea</taxon>
    </lineage>
</organism>
<dbReference type="Proteomes" id="UP000594638">
    <property type="component" value="Unassembled WGS sequence"/>
</dbReference>
<sequence length="208" mass="23311">MYLVLRHTAGLCGTRLVTAAVVVCRGAVPISRVLMPSAEFLGETKLQEVEASWTRIRRYIEGPSHSQMVHPQPPMADEACQEQFPVMIKGPGLGRDVALRAIRISVSTRTIQWECVESREDSKRLYYGRFILSPLMKGQADTIGIAMRRALLGEIEGTCITRVKSENVPHEYSTIAGIQESVHEIFLIIFKGEDYSLYQTYANPITIL</sequence>
<dbReference type="InterPro" id="IPR036603">
    <property type="entry name" value="RBP11-like"/>
</dbReference>
<dbReference type="Gramene" id="OE9A083737T1">
    <property type="protein sequence ID" value="OE9A083737C1"/>
    <property type="gene ID" value="OE9A083737"/>
</dbReference>
<dbReference type="EMBL" id="CACTIH010001839">
    <property type="protein sequence ID" value="CAA2965235.1"/>
    <property type="molecule type" value="Genomic_DNA"/>
</dbReference>
<evidence type="ECO:0000256" key="6">
    <source>
        <dbReference type="SAM" id="SignalP"/>
    </source>
</evidence>
<proteinExistence type="predicted"/>
<comment type="caution">
    <text evidence="7">The sequence shown here is derived from an EMBL/GenBank/DDBJ whole genome shotgun (WGS) entry which is preliminary data.</text>
</comment>
<keyword evidence="5" id="KW-0804">Transcription</keyword>
<feature type="chain" id="PRO_5035900835" evidence="6">
    <location>
        <begin position="20"/>
        <end position="208"/>
    </location>
</feature>
<dbReference type="GO" id="GO:0009507">
    <property type="term" value="C:chloroplast"/>
    <property type="evidence" value="ECO:0007669"/>
    <property type="project" value="UniProtKB-SubCell"/>
</dbReference>
<dbReference type="SUPFAM" id="SSF55257">
    <property type="entry name" value="RBP11-like subunits of RNA polymerase"/>
    <property type="match status" value="1"/>
</dbReference>
<feature type="signal peptide" evidence="6">
    <location>
        <begin position="1"/>
        <end position="19"/>
    </location>
</feature>
<dbReference type="Gene3D" id="3.30.1360.10">
    <property type="entry name" value="RNA polymerase, RBP11-like subunit"/>
    <property type="match status" value="1"/>
</dbReference>
<evidence type="ECO:0000256" key="4">
    <source>
        <dbReference type="ARBA" id="ARBA00022640"/>
    </source>
</evidence>
<dbReference type="SUPFAM" id="SSF56553">
    <property type="entry name" value="Insert subdomain of RNA polymerase alpha subunit"/>
    <property type="match status" value="1"/>
</dbReference>
<dbReference type="OrthoDB" id="1713249at2759"/>
<accession>A0A8S0Q9V5</accession>
<keyword evidence="3" id="KW-0150">Chloroplast</keyword>
<evidence type="ECO:0000256" key="2">
    <source>
        <dbReference type="ARBA" id="ARBA00022478"/>
    </source>
</evidence>
<dbReference type="InterPro" id="IPR036643">
    <property type="entry name" value="RNApol_insert_sf"/>
</dbReference>
<keyword evidence="6" id="KW-0732">Signal</keyword>
<dbReference type="GO" id="GO:0006351">
    <property type="term" value="P:DNA-templated transcription"/>
    <property type="evidence" value="ECO:0007669"/>
    <property type="project" value="InterPro"/>
</dbReference>
<dbReference type="FunFam" id="3.30.1360.10:FF:000039">
    <property type="entry name" value="DNA-directed RNA polymerase subunit alpha"/>
    <property type="match status" value="1"/>
</dbReference>
<evidence type="ECO:0000256" key="1">
    <source>
        <dbReference type="ARBA" id="ARBA00004229"/>
    </source>
</evidence>
<evidence type="ECO:0000256" key="5">
    <source>
        <dbReference type="ARBA" id="ARBA00023163"/>
    </source>
</evidence>
<evidence type="ECO:0000256" key="3">
    <source>
        <dbReference type="ARBA" id="ARBA00022528"/>
    </source>
</evidence>
<dbReference type="GO" id="GO:0046983">
    <property type="term" value="F:protein dimerization activity"/>
    <property type="evidence" value="ECO:0007669"/>
    <property type="project" value="InterPro"/>
</dbReference>
<keyword evidence="4" id="KW-0934">Plastid</keyword>
<evidence type="ECO:0000313" key="8">
    <source>
        <dbReference type="Proteomes" id="UP000594638"/>
    </source>
</evidence>
<reference evidence="7 8" key="1">
    <citation type="submission" date="2019-12" db="EMBL/GenBank/DDBJ databases">
        <authorList>
            <person name="Alioto T."/>
            <person name="Alioto T."/>
            <person name="Gomez Garrido J."/>
        </authorList>
    </citation>
    <scope>NUCLEOTIDE SEQUENCE [LARGE SCALE GENOMIC DNA]</scope>
</reference>
<gene>
    <name evidence="7" type="ORF">OLEA9_A083737</name>
</gene>
<name>A0A8S0Q9V5_OLEEU</name>
<protein>
    <submittedName>
        <fullName evidence="7">RNA polymerase alpha subunit (Chloroplast)</fullName>
    </submittedName>
</protein>
<comment type="subcellular location">
    <subcellularLocation>
        <location evidence="1">Plastid</location>
        <location evidence="1">Chloroplast</location>
    </subcellularLocation>
</comment>
<evidence type="ECO:0000313" key="7">
    <source>
        <dbReference type="EMBL" id="CAA2965235.1"/>
    </source>
</evidence>
<keyword evidence="8" id="KW-1185">Reference proteome</keyword>
<dbReference type="AlphaFoldDB" id="A0A8S0Q9V5"/>
<keyword evidence="2" id="KW-0240">DNA-directed RNA polymerase</keyword>